<dbReference type="Proteomes" id="UP001055439">
    <property type="component" value="Chromosome 8"/>
</dbReference>
<dbReference type="SUPFAM" id="SSF81383">
    <property type="entry name" value="F-box domain"/>
    <property type="match status" value="1"/>
</dbReference>
<gene>
    <name evidence="1" type="ORF">MUK42_33971</name>
</gene>
<evidence type="ECO:0000313" key="1">
    <source>
        <dbReference type="EMBL" id="URE24652.1"/>
    </source>
</evidence>
<dbReference type="InterPro" id="IPR036047">
    <property type="entry name" value="F-box-like_dom_sf"/>
</dbReference>
<dbReference type="GO" id="GO:0004842">
    <property type="term" value="F:ubiquitin-protein transferase activity"/>
    <property type="evidence" value="ECO:0007669"/>
    <property type="project" value="InterPro"/>
</dbReference>
<dbReference type="PANTHER" id="PTHR12603:SF36">
    <property type="entry name" value="RNA BINDING (RRM_RBD_RNP MOTIFS) FAMILY PROTEIN"/>
    <property type="match status" value="1"/>
</dbReference>
<dbReference type="EMBL" id="CP097510">
    <property type="protein sequence ID" value="URE24652.1"/>
    <property type="molecule type" value="Genomic_DNA"/>
</dbReference>
<dbReference type="InterPro" id="IPR039780">
    <property type="entry name" value="Mot2"/>
</dbReference>
<keyword evidence="2" id="KW-1185">Reference proteome</keyword>
<accession>A0A9E7KMM6</accession>
<dbReference type="InterPro" id="IPR012677">
    <property type="entry name" value="Nucleotide-bd_a/b_plait_sf"/>
</dbReference>
<feature type="non-terminal residue" evidence="1">
    <location>
        <position position="201"/>
    </location>
</feature>
<dbReference type="Gene3D" id="1.20.1280.50">
    <property type="match status" value="1"/>
</dbReference>
<proteinExistence type="predicted"/>
<dbReference type="AlphaFoldDB" id="A0A9E7KMM6"/>
<organism evidence="1 2">
    <name type="scientific">Musa troglodytarum</name>
    <name type="common">fe'i banana</name>
    <dbReference type="NCBI Taxonomy" id="320322"/>
    <lineage>
        <taxon>Eukaryota</taxon>
        <taxon>Viridiplantae</taxon>
        <taxon>Streptophyta</taxon>
        <taxon>Embryophyta</taxon>
        <taxon>Tracheophyta</taxon>
        <taxon>Spermatophyta</taxon>
        <taxon>Magnoliopsida</taxon>
        <taxon>Liliopsida</taxon>
        <taxon>Zingiberales</taxon>
        <taxon>Musaceae</taxon>
        <taxon>Musa</taxon>
    </lineage>
</organism>
<dbReference type="GO" id="GO:0030014">
    <property type="term" value="C:CCR4-NOT complex"/>
    <property type="evidence" value="ECO:0007669"/>
    <property type="project" value="InterPro"/>
</dbReference>
<name>A0A9E7KMM6_9LILI</name>
<dbReference type="PANTHER" id="PTHR12603">
    <property type="entry name" value="CCR4-NOT TRANSCRIPTION COMPLEX RELATED"/>
    <property type="match status" value="1"/>
</dbReference>
<dbReference type="GO" id="GO:0016567">
    <property type="term" value="P:protein ubiquitination"/>
    <property type="evidence" value="ECO:0007669"/>
    <property type="project" value="TreeGrafter"/>
</dbReference>
<reference evidence="1" key="1">
    <citation type="submission" date="2022-05" db="EMBL/GenBank/DDBJ databases">
        <title>The Musa troglodytarum L. genome provides insights into the mechanism of non-climacteric behaviour and enrichment of carotenoids.</title>
        <authorList>
            <person name="Wang J."/>
        </authorList>
    </citation>
    <scope>NUCLEOTIDE SEQUENCE</scope>
    <source>
        <tissue evidence="1">Leaf</tissue>
    </source>
</reference>
<evidence type="ECO:0000313" key="2">
    <source>
        <dbReference type="Proteomes" id="UP001055439"/>
    </source>
</evidence>
<dbReference type="Pfam" id="PF14570">
    <property type="entry name" value="zf-RING_4"/>
    <property type="match status" value="1"/>
</dbReference>
<dbReference type="Gene3D" id="3.30.70.330">
    <property type="match status" value="1"/>
</dbReference>
<sequence>MSDDGERTCPLCAEEMDLTDQQLKPCKCGYENLVLDCDELVIRLRYITYAKDEEAVRCIQAVHNFVLEGKSLSNPDCLYLHDIGSQEDSFTKDEIISLIQGHCSVPCLSCGAVDGDLQVCSSWRAVSRSELLWQDLCRRVWSRRRSLLPSWRDEFVRLHRTAANFRFRRCAYSQLLPASDDALSCPRVASRTKLSYKLIIV</sequence>
<protein>
    <submittedName>
        <fullName evidence="1">RNA recognition</fullName>
    </submittedName>
</protein>
<dbReference type="OrthoDB" id="1923159at2759"/>